<evidence type="ECO:0000256" key="5">
    <source>
        <dbReference type="ARBA" id="ARBA00022884"/>
    </source>
</evidence>
<dbReference type="InterPro" id="IPR047867">
    <property type="entry name" value="Ribosomal_uL22_bac/org-type"/>
</dbReference>
<dbReference type="Gene3D" id="3.90.470.10">
    <property type="entry name" value="Ribosomal protein L22/L17"/>
    <property type="match status" value="1"/>
</dbReference>
<organism evidence="14 15">
    <name type="scientific">Candidatus Gallimonas intestinavium</name>
    <dbReference type="NCBI Taxonomy" id="2838603"/>
    <lineage>
        <taxon>Bacteria</taxon>
        <taxon>Bacillati</taxon>
        <taxon>Bacillota</taxon>
        <taxon>Clostridia</taxon>
        <taxon>Candidatus Gallimonas</taxon>
    </lineage>
</organism>
<dbReference type="InterPro" id="IPR036394">
    <property type="entry name" value="Ribosomal_uL22_sf"/>
</dbReference>
<dbReference type="AlphaFoldDB" id="A0A9D2G677"/>
<evidence type="ECO:0000313" key="14">
    <source>
        <dbReference type="EMBL" id="HIZ73368.1"/>
    </source>
</evidence>
<dbReference type="GO" id="GO:0019843">
    <property type="term" value="F:rRNA binding"/>
    <property type="evidence" value="ECO:0007669"/>
    <property type="project" value="UniProtKB-UniRule"/>
</dbReference>
<evidence type="ECO:0000256" key="1">
    <source>
        <dbReference type="ARBA" id="ARBA00003478"/>
    </source>
</evidence>
<comment type="function">
    <text evidence="10 13">This protein binds specifically to 23S rRNA; its binding is stimulated by other ribosomal proteins, e.g., L4, L17, and L20. It is important during the early stages of 50S assembly. It makes multiple contacts with different domains of the 23S rRNA in the assembled 50S subunit and ribosome.</text>
</comment>
<dbReference type="NCBIfam" id="TIGR01044">
    <property type="entry name" value="rplV_bact"/>
    <property type="match status" value="1"/>
</dbReference>
<proteinExistence type="inferred from homology"/>
<dbReference type="GO" id="GO:0006412">
    <property type="term" value="P:translation"/>
    <property type="evidence" value="ECO:0007669"/>
    <property type="project" value="UniProtKB-UniRule"/>
</dbReference>
<keyword evidence="6 10" id="KW-0689">Ribosomal protein</keyword>
<evidence type="ECO:0000256" key="2">
    <source>
        <dbReference type="ARBA" id="ARBA00009451"/>
    </source>
</evidence>
<dbReference type="Proteomes" id="UP000824102">
    <property type="component" value="Unassembled WGS sequence"/>
</dbReference>
<accession>A0A9D2G677</accession>
<dbReference type="PANTHER" id="PTHR13501">
    <property type="entry name" value="CHLOROPLAST 50S RIBOSOMAL PROTEIN L22-RELATED"/>
    <property type="match status" value="1"/>
</dbReference>
<dbReference type="GO" id="GO:0022625">
    <property type="term" value="C:cytosolic large ribosomal subunit"/>
    <property type="evidence" value="ECO:0007669"/>
    <property type="project" value="TreeGrafter"/>
</dbReference>
<dbReference type="SUPFAM" id="SSF54843">
    <property type="entry name" value="Ribosomal protein L22"/>
    <property type="match status" value="1"/>
</dbReference>
<evidence type="ECO:0000256" key="10">
    <source>
        <dbReference type="HAMAP-Rule" id="MF_01331"/>
    </source>
</evidence>
<dbReference type="Pfam" id="PF00237">
    <property type="entry name" value="Ribosomal_L22"/>
    <property type="match status" value="1"/>
</dbReference>
<evidence type="ECO:0000256" key="8">
    <source>
        <dbReference type="ARBA" id="ARBA00025084"/>
    </source>
</evidence>
<evidence type="ECO:0000256" key="13">
    <source>
        <dbReference type="RuleBase" id="RU004008"/>
    </source>
</evidence>
<evidence type="ECO:0000256" key="7">
    <source>
        <dbReference type="ARBA" id="ARBA00023274"/>
    </source>
</evidence>
<dbReference type="EMBL" id="DXBB01000105">
    <property type="protein sequence ID" value="HIZ73368.1"/>
    <property type="molecule type" value="Genomic_DNA"/>
</dbReference>
<sequence>MAGNMKKKAARVEERREKRPYAVAKYIRISPYKVRTVLDLIRGKSVQEAGAILDNCPNGGAAPTKKVLMSAVANAEHNQGMDRNDLYVAECFANGGTMLKRMQPVSKGRGHAILKRTSHITVILDVKHTEGI</sequence>
<keyword evidence="4 10" id="KW-0699">rRNA-binding</keyword>
<comment type="caution">
    <text evidence="14">The sequence shown here is derived from an EMBL/GenBank/DDBJ whole genome shotgun (WGS) entry which is preliminary data.</text>
</comment>
<evidence type="ECO:0000256" key="3">
    <source>
        <dbReference type="ARBA" id="ARBA00011838"/>
    </source>
</evidence>
<comment type="similarity">
    <text evidence="2 10 11">Belongs to the universal ribosomal protein uL22 family.</text>
</comment>
<dbReference type="GO" id="GO:0003735">
    <property type="term" value="F:structural constituent of ribosome"/>
    <property type="evidence" value="ECO:0007669"/>
    <property type="project" value="InterPro"/>
</dbReference>
<dbReference type="InterPro" id="IPR005727">
    <property type="entry name" value="Ribosomal_uL22_bac/chlpt-type"/>
</dbReference>
<protein>
    <recommendedName>
        <fullName evidence="9 10">Large ribosomal subunit protein uL22</fullName>
    </recommendedName>
</protein>
<dbReference type="InterPro" id="IPR001063">
    <property type="entry name" value="Ribosomal_uL22"/>
</dbReference>
<dbReference type="CDD" id="cd00336">
    <property type="entry name" value="Ribosomal_L22"/>
    <property type="match status" value="1"/>
</dbReference>
<evidence type="ECO:0000256" key="6">
    <source>
        <dbReference type="ARBA" id="ARBA00022980"/>
    </source>
</evidence>
<comment type="subunit">
    <text evidence="3 10 12">Part of the 50S ribosomal subunit.</text>
</comment>
<evidence type="ECO:0000256" key="11">
    <source>
        <dbReference type="RuleBase" id="RU004005"/>
    </source>
</evidence>
<reference evidence="14" key="1">
    <citation type="journal article" date="2021" name="PeerJ">
        <title>Extensive microbial diversity within the chicken gut microbiome revealed by metagenomics and culture.</title>
        <authorList>
            <person name="Gilroy R."/>
            <person name="Ravi A."/>
            <person name="Getino M."/>
            <person name="Pursley I."/>
            <person name="Horton D.L."/>
            <person name="Alikhan N.F."/>
            <person name="Baker D."/>
            <person name="Gharbi K."/>
            <person name="Hall N."/>
            <person name="Watson M."/>
            <person name="Adriaenssens E.M."/>
            <person name="Foster-Nyarko E."/>
            <person name="Jarju S."/>
            <person name="Secka A."/>
            <person name="Antonio M."/>
            <person name="Oren A."/>
            <person name="Chaudhuri R.R."/>
            <person name="La Ragione R."/>
            <person name="Hildebrand F."/>
            <person name="Pallen M.J."/>
        </authorList>
    </citation>
    <scope>NUCLEOTIDE SEQUENCE</scope>
    <source>
        <strain evidence="14">ChiW7-2402</strain>
    </source>
</reference>
<gene>
    <name evidence="10 14" type="primary">rplV</name>
    <name evidence="14" type="ORF">H9964_07285</name>
</gene>
<evidence type="ECO:0000313" key="15">
    <source>
        <dbReference type="Proteomes" id="UP000824102"/>
    </source>
</evidence>
<keyword evidence="7 10" id="KW-0687">Ribonucleoprotein</keyword>
<dbReference type="PANTHER" id="PTHR13501:SF8">
    <property type="entry name" value="LARGE RIBOSOMAL SUBUNIT PROTEIN UL22M"/>
    <property type="match status" value="1"/>
</dbReference>
<dbReference type="HAMAP" id="MF_01331_B">
    <property type="entry name" value="Ribosomal_uL22_B"/>
    <property type="match status" value="1"/>
</dbReference>
<keyword evidence="5 10" id="KW-0694">RNA-binding</keyword>
<evidence type="ECO:0000256" key="12">
    <source>
        <dbReference type="RuleBase" id="RU004006"/>
    </source>
</evidence>
<evidence type="ECO:0000256" key="9">
    <source>
        <dbReference type="ARBA" id="ARBA00035207"/>
    </source>
</evidence>
<name>A0A9D2G677_9FIRM</name>
<evidence type="ECO:0000256" key="4">
    <source>
        <dbReference type="ARBA" id="ARBA00022730"/>
    </source>
</evidence>
<comment type="function">
    <text evidence="8">This protein binds specifically to 23S rRNA; its binding is stimulated by other ribosomal proteins, e.g. L4, L17, and L20. It is important during the early stages of 50S assembly. It makes multiple contacts with different domains of the 23S rRNA in the assembled 50S subunit and ribosome.</text>
</comment>
<reference evidence="14" key="2">
    <citation type="submission" date="2021-04" db="EMBL/GenBank/DDBJ databases">
        <authorList>
            <person name="Gilroy R."/>
        </authorList>
    </citation>
    <scope>NUCLEOTIDE SEQUENCE</scope>
    <source>
        <strain evidence="14">ChiW7-2402</strain>
    </source>
</reference>
<comment type="function">
    <text evidence="1 10">The globular domain of the protein is located near the polypeptide exit tunnel on the outside of the subunit, while an extended beta-hairpin is found that lines the wall of the exit tunnel in the center of the 70S ribosome.</text>
</comment>